<feature type="signal peptide" evidence="9">
    <location>
        <begin position="1"/>
        <end position="26"/>
    </location>
</feature>
<name>A0A5E4U7S9_9BURK</name>
<evidence type="ECO:0000256" key="6">
    <source>
        <dbReference type="ARBA" id="ARBA00022764"/>
    </source>
</evidence>
<dbReference type="CDD" id="cd03397">
    <property type="entry name" value="PAP2_acid_phosphatase"/>
    <property type="match status" value="1"/>
</dbReference>
<dbReference type="SMART" id="SM00014">
    <property type="entry name" value="acidPPc"/>
    <property type="match status" value="1"/>
</dbReference>
<dbReference type="PRINTS" id="PR00483">
    <property type="entry name" value="BACPHPHTASE"/>
</dbReference>
<dbReference type="Proteomes" id="UP000337189">
    <property type="component" value="Unassembled WGS sequence"/>
</dbReference>
<sequence length="276" mass="29770">MRLENHKMTYVLGAALLSVVCATATASDSSPNPKITDPHFKFAPGYLPQKDLPNSLELLGPPPADGSAALARDEAAREATVPLRGKARSEIARLDADLVFPQPAKNFSCAMGVDIDQKKTPRLYHLMERVLTDAGMSTYGVKNKYNRTRPFVVHNEGTCMPEQEPLLRHDGSYPSGHTAAGWAWALVLTEISPERADTLFKRGLEFGQSRVVCNAHWQSDVDAGRTMGAATVAKLHTNAAFLADVKAARKEAQNARTQGSASALNCGAEEAALSDQ</sequence>
<evidence type="ECO:0000256" key="9">
    <source>
        <dbReference type="SAM" id="SignalP"/>
    </source>
</evidence>
<reference evidence="11 12" key="1">
    <citation type="submission" date="2019-08" db="EMBL/GenBank/DDBJ databases">
        <authorList>
            <person name="Peeters C."/>
        </authorList>
    </citation>
    <scope>NUCLEOTIDE SEQUENCE [LARGE SCALE GENOMIC DNA]</scope>
    <source>
        <strain evidence="11 12">LMG 31110</strain>
    </source>
</reference>
<comment type="catalytic activity">
    <reaction evidence="1 8">
        <text>a phosphate monoester + H2O = an alcohol + phosphate</text>
        <dbReference type="Rhea" id="RHEA:15017"/>
        <dbReference type="ChEBI" id="CHEBI:15377"/>
        <dbReference type="ChEBI" id="CHEBI:30879"/>
        <dbReference type="ChEBI" id="CHEBI:43474"/>
        <dbReference type="ChEBI" id="CHEBI:67140"/>
        <dbReference type="EC" id="3.1.3.2"/>
    </reaction>
</comment>
<evidence type="ECO:0000256" key="4">
    <source>
        <dbReference type="ARBA" id="ARBA00012646"/>
    </source>
</evidence>
<evidence type="ECO:0000256" key="8">
    <source>
        <dbReference type="PIRNR" id="PIRNR000897"/>
    </source>
</evidence>
<gene>
    <name evidence="11" type="ORF">PCO31110_01892</name>
</gene>
<evidence type="ECO:0000313" key="12">
    <source>
        <dbReference type="Proteomes" id="UP000337189"/>
    </source>
</evidence>
<evidence type="ECO:0000256" key="5">
    <source>
        <dbReference type="ARBA" id="ARBA00022729"/>
    </source>
</evidence>
<keyword evidence="5 9" id="KW-0732">Signal</keyword>
<dbReference type="InterPro" id="IPR001011">
    <property type="entry name" value="Acid_Pase_classA_bac"/>
</dbReference>
<dbReference type="InterPro" id="IPR036938">
    <property type="entry name" value="PAP2/HPO_sf"/>
</dbReference>
<dbReference type="InterPro" id="IPR000326">
    <property type="entry name" value="PAP2/HPO"/>
</dbReference>
<comment type="subcellular location">
    <subcellularLocation>
        <location evidence="2">Periplasm</location>
    </subcellularLocation>
</comment>
<dbReference type="InterPro" id="IPR018296">
    <property type="entry name" value="Acid_Pase_classA_bac_CS"/>
</dbReference>
<dbReference type="GO" id="GO:0030288">
    <property type="term" value="C:outer membrane-bounded periplasmic space"/>
    <property type="evidence" value="ECO:0007669"/>
    <property type="project" value="InterPro"/>
</dbReference>
<dbReference type="Pfam" id="PF01569">
    <property type="entry name" value="PAP2"/>
    <property type="match status" value="1"/>
</dbReference>
<evidence type="ECO:0000256" key="1">
    <source>
        <dbReference type="ARBA" id="ARBA00000032"/>
    </source>
</evidence>
<comment type="similarity">
    <text evidence="3 8">Belongs to the class A bacterial acid phosphatase family.</text>
</comment>
<feature type="chain" id="PRO_5022943939" description="Acid phosphatase" evidence="9">
    <location>
        <begin position="27"/>
        <end position="276"/>
    </location>
</feature>
<accession>A0A5E4U7S9</accession>
<evidence type="ECO:0000256" key="2">
    <source>
        <dbReference type="ARBA" id="ARBA00004418"/>
    </source>
</evidence>
<dbReference type="PROSITE" id="PS01157">
    <property type="entry name" value="ACID_PHOSPH_CL_A"/>
    <property type="match status" value="1"/>
</dbReference>
<evidence type="ECO:0000256" key="3">
    <source>
        <dbReference type="ARBA" id="ARBA00009017"/>
    </source>
</evidence>
<feature type="domain" description="Phosphatidic acid phosphatase type 2/haloperoxidase" evidence="10">
    <location>
        <begin position="122"/>
        <end position="236"/>
    </location>
</feature>
<dbReference type="AlphaFoldDB" id="A0A5E4U7S9"/>
<proteinExistence type="inferred from homology"/>
<keyword evidence="6" id="KW-0574">Periplasm</keyword>
<dbReference type="OrthoDB" id="9780507at2"/>
<dbReference type="SUPFAM" id="SSF48317">
    <property type="entry name" value="Acid phosphatase/Vanadium-dependent haloperoxidase"/>
    <property type="match status" value="1"/>
</dbReference>
<dbReference type="GO" id="GO:0003993">
    <property type="term" value="F:acid phosphatase activity"/>
    <property type="evidence" value="ECO:0007669"/>
    <property type="project" value="UniProtKB-EC"/>
</dbReference>
<dbReference type="PIRSF" id="PIRSF000897">
    <property type="entry name" value="Acid_Ptase_ClsA"/>
    <property type="match status" value="1"/>
</dbReference>
<organism evidence="11 12">
    <name type="scientific">Pandoraea communis</name>
    <dbReference type="NCBI Taxonomy" id="2508297"/>
    <lineage>
        <taxon>Bacteria</taxon>
        <taxon>Pseudomonadati</taxon>
        <taxon>Pseudomonadota</taxon>
        <taxon>Betaproteobacteria</taxon>
        <taxon>Burkholderiales</taxon>
        <taxon>Burkholderiaceae</taxon>
        <taxon>Pandoraea</taxon>
    </lineage>
</organism>
<dbReference type="EC" id="3.1.3.2" evidence="4 8"/>
<protein>
    <recommendedName>
        <fullName evidence="4 8">Acid phosphatase</fullName>
        <ecNumber evidence="4 8">3.1.3.2</ecNumber>
    </recommendedName>
</protein>
<evidence type="ECO:0000313" key="11">
    <source>
        <dbReference type="EMBL" id="VVD96100.1"/>
    </source>
</evidence>
<dbReference type="Gene3D" id="1.20.144.10">
    <property type="entry name" value="Phosphatidic acid phosphatase type 2/haloperoxidase"/>
    <property type="match status" value="1"/>
</dbReference>
<dbReference type="EMBL" id="CABPSJ010000002">
    <property type="protein sequence ID" value="VVD96100.1"/>
    <property type="molecule type" value="Genomic_DNA"/>
</dbReference>
<evidence type="ECO:0000259" key="10">
    <source>
        <dbReference type="SMART" id="SM00014"/>
    </source>
</evidence>
<keyword evidence="7 8" id="KW-0378">Hydrolase</keyword>
<evidence type="ECO:0000256" key="7">
    <source>
        <dbReference type="ARBA" id="ARBA00022801"/>
    </source>
</evidence>